<dbReference type="GO" id="GO:0016491">
    <property type="term" value="F:oxidoreductase activity"/>
    <property type="evidence" value="ECO:0007669"/>
    <property type="project" value="UniProtKB-KW"/>
</dbReference>
<dbReference type="OrthoDB" id="7211155at2"/>
<protein>
    <submittedName>
        <fullName evidence="4">NADP-dependent 3-hydroxy acid dehydrogenase YdfG</fullName>
    </submittedName>
</protein>
<name>A0A1M7NCW2_9ACTN</name>
<dbReference type="InterPro" id="IPR051122">
    <property type="entry name" value="SDR_DHRS6-like"/>
</dbReference>
<dbReference type="Pfam" id="PF00106">
    <property type="entry name" value="adh_short"/>
    <property type="match status" value="1"/>
</dbReference>
<dbReference type="EMBL" id="FRBI01000018">
    <property type="protein sequence ID" value="SHN01508.1"/>
    <property type="molecule type" value="Genomic_DNA"/>
</dbReference>
<accession>A0A1M7NCW2</accession>
<dbReference type="InterPro" id="IPR036291">
    <property type="entry name" value="NAD(P)-bd_dom_sf"/>
</dbReference>
<sequence length="249" mass="25754">MSVNEPAGTTVVVTGAGRGFGRGIATAFVRAGARVVGLARDADALEKLRAELGEAFVPVRGDATDPVLAEELLLRHTPGTVVLNAGAAPVLRPIQDHTWETFRTTWDVDVQQAFHWVRAALRLPLPPGSTVVSLSSGAALRGSPLSGAYAGAKATVRFVSEYAAAESRRQALGIRFRAVLPGLTPTTDLGREAAAAYAAYQGVDTDAFVRAMGPLLTPEKAGAAIVSLVDGGDGDALAYALSAEGLQPL</sequence>
<gene>
    <name evidence="4" type="ORF">SAMN05216499_11862</name>
</gene>
<evidence type="ECO:0000256" key="1">
    <source>
        <dbReference type="ARBA" id="ARBA00006484"/>
    </source>
</evidence>
<dbReference type="SUPFAM" id="SSF51735">
    <property type="entry name" value="NAD(P)-binding Rossmann-fold domains"/>
    <property type="match status" value="1"/>
</dbReference>
<evidence type="ECO:0000313" key="5">
    <source>
        <dbReference type="Proteomes" id="UP000184111"/>
    </source>
</evidence>
<dbReference type="SMART" id="SM00822">
    <property type="entry name" value="PKS_KR"/>
    <property type="match status" value="1"/>
</dbReference>
<dbReference type="PANTHER" id="PTHR43477">
    <property type="entry name" value="DIHYDROANTICAPSIN 7-DEHYDROGENASE"/>
    <property type="match status" value="1"/>
</dbReference>
<feature type="domain" description="Ketoreductase" evidence="3">
    <location>
        <begin position="9"/>
        <end position="189"/>
    </location>
</feature>
<dbReference type="CDD" id="cd05233">
    <property type="entry name" value="SDR_c"/>
    <property type="match status" value="1"/>
</dbReference>
<organism evidence="4 5">
    <name type="scientific">Actinacidiphila paucisporea</name>
    <dbReference type="NCBI Taxonomy" id="310782"/>
    <lineage>
        <taxon>Bacteria</taxon>
        <taxon>Bacillati</taxon>
        <taxon>Actinomycetota</taxon>
        <taxon>Actinomycetes</taxon>
        <taxon>Kitasatosporales</taxon>
        <taxon>Streptomycetaceae</taxon>
        <taxon>Actinacidiphila</taxon>
    </lineage>
</organism>
<dbReference type="Proteomes" id="UP000184111">
    <property type="component" value="Unassembled WGS sequence"/>
</dbReference>
<evidence type="ECO:0000259" key="3">
    <source>
        <dbReference type="SMART" id="SM00822"/>
    </source>
</evidence>
<comment type="similarity">
    <text evidence="1">Belongs to the short-chain dehydrogenases/reductases (SDR) family.</text>
</comment>
<dbReference type="RefSeq" id="WP_073501084.1">
    <property type="nucleotide sequence ID" value="NZ_FRBI01000018.1"/>
</dbReference>
<dbReference type="AlphaFoldDB" id="A0A1M7NCW2"/>
<evidence type="ECO:0000256" key="2">
    <source>
        <dbReference type="ARBA" id="ARBA00023002"/>
    </source>
</evidence>
<proteinExistence type="inferred from homology"/>
<dbReference type="STRING" id="310782.SAMN05216499_11862"/>
<dbReference type="PRINTS" id="PR00081">
    <property type="entry name" value="GDHRDH"/>
</dbReference>
<dbReference type="Gene3D" id="3.40.50.720">
    <property type="entry name" value="NAD(P)-binding Rossmann-like Domain"/>
    <property type="match status" value="1"/>
</dbReference>
<reference evidence="4 5" key="1">
    <citation type="submission" date="2016-11" db="EMBL/GenBank/DDBJ databases">
        <authorList>
            <person name="Jaros S."/>
            <person name="Januszkiewicz K."/>
            <person name="Wedrychowicz H."/>
        </authorList>
    </citation>
    <scope>NUCLEOTIDE SEQUENCE [LARGE SCALE GENOMIC DNA]</scope>
    <source>
        <strain evidence="4 5">CGMCC 4.2025</strain>
    </source>
</reference>
<dbReference type="InterPro" id="IPR057326">
    <property type="entry name" value="KR_dom"/>
</dbReference>
<keyword evidence="5" id="KW-1185">Reference proteome</keyword>
<dbReference type="PANTHER" id="PTHR43477:SF1">
    <property type="entry name" value="DIHYDROANTICAPSIN 7-DEHYDROGENASE"/>
    <property type="match status" value="1"/>
</dbReference>
<evidence type="ECO:0000313" key="4">
    <source>
        <dbReference type="EMBL" id="SHN01508.1"/>
    </source>
</evidence>
<keyword evidence="2" id="KW-0560">Oxidoreductase</keyword>
<dbReference type="InterPro" id="IPR002347">
    <property type="entry name" value="SDR_fam"/>
</dbReference>